<dbReference type="InterPro" id="IPR016454">
    <property type="entry name" value="Cysteine_dSase"/>
</dbReference>
<evidence type="ECO:0000256" key="4">
    <source>
        <dbReference type="ARBA" id="ARBA00012239"/>
    </source>
</evidence>
<keyword evidence="11" id="KW-0032">Aminotransferase</keyword>
<reference evidence="12" key="1">
    <citation type="journal article" date="2019" name="Int. J. Syst. Evol. Microbiol.">
        <title>The Global Catalogue of Microorganisms (GCM) 10K type strain sequencing project: providing services to taxonomists for standard genome sequencing and annotation.</title>
        <authorList>
            <consortium name="The Broad Institute Genomics Platform"/>
            <consortium name="The Broad Institute Genome Sequencing Center for Infectious Disease"/>
            <person name="Wu L."/>
            <person name="Ma J."/>
        </authorList>
    </citation>
    <scope>NUCLEOTIDE SEQUENCE [LARGE SCALE GENOMIC DNA]</scope>
    <source>
        <strain evidence="12">CCUG 59858</strain>
    </source>
</reference>
<name>A0ABV8CDH1_9GAMM</name>
<dbReference type="SUPFAM" id="SSF53383">
    <property type="entry name" value="PLP-dependent transferases"/>
    <property type="match status" value="1"/>
</dbReference>
<evidence type="ECO:0000313" key="12">
    <source>
        <dbReference type="Proteomes" id="UP001595758"/>
    </source>
</evidence>
<evidence type="ECO:0000256" key="5">
    <source>
        <dbReference type="ARBA" id="ARBA00021850"/>
    </source>
</evidence>
<comment type="caution">
    <text evidence="11">The sequence shown here is derived from an EMBL/GenBank/DDBJ whole genome shotgun (WGS) entry which is preliminary data.</text>
</comment>
<comment type="catalytic activity">
    <reaction evidence="8">
        <text>(sulfur carrier)-H + L-cysteine = (sulfur carrier)-SH + L-alanine</text>
        <dbReference type="Rhea" id="RHEA:43892"/>
        <dbReference type="Rhea" id="RHEA-COMP:14737"/>
        <dbReference type="Rhea" id="RHEA-COMP:14739"/>
        <dbReference type="ChEBI" id="CHEBI:29917"/>
        <dbReference type="ChEBI" id="CHEBI:35235"/>
        <dbReference type="ChEBI" id="CHEBI:57972"/>
        <dbReference type="ChEBI" id="CHEBI:64428"/>
        <dbReference type="EC" id="2.8.1.7"/>
    </reaction>
</comment>
<feature type="domain" description="Aminotransferase class V" evidence="10">
    <location>
        <begin position="21"/>
        <end position="387"/>
    </location>
</feature>
<dbReference type="PROSITE" id="PS00595">
    <property type="entry name" value="AA_TRANSFER_CLASS_5"/>
    <property type="match status" value="1"/>
</dbReference>
<evidence type="ECO:0000256" key="2">
    <source>
        <dbReference type="ARBA" id="ARBA00002824"/>
    </source>
</evidence>
<comment type="function">
    <text evidence="2">Catalyzes the removal of elemental sulfur and selenium atoms from L-cysteine, L-cystine, L-selenocysteine, and L-selenocystine to produce L-alanine.</text>
</comment>
<dbReference type="InterPro" id="IPR000192">
    <property type="entry name" value="Aminotrans_V_dom"/>
</dbReference>
<dbReference type="PANTHER" id="PTHR43586:SF8">
    <property type="entry name" value="CYSTEINE DESULFURASE 1, CHLOROPLASTIC"/>
    <property type="match status" value="1"/>
</dbReference>
<keyword evidence="7" id="KW-0663">Pyridoxal phosphate</keyword>
<sequence length="405" mass="44415">MNNYYKYFPLLSKTVDGMPITYLDSASTTPKPRSVIDAVNHYYTNLGANVHRGVHPLSEGTTEAFEHARYAVAAMIGASPSEIIFTRNATESFNLIAHCIGLEKNDEIVLAASEHHSNMLPWQHKARLKIIDLDDDGVAKWEQAKELLNPQTRLLTIGHISNVTGVIAPVPELVALAHSHGVPVMIDAAQSISHLAVNVKKIGCDFMGFSSHKMFGPSGVGVLYVNKDKYNKLSLFNIGGGMIKEATTSHFIALEPPFAYESGTPNIEGVIGYGAAVNFITQIGFDKITNHNRVWGEYCVKAISSLPGVRVMGGKTPSIQRTSICSFAFDDCLLSPTQLGHLLANTHGMYISAGTHCTHVLHKQTQFPATMRISGHIFNDTSDIDRLVSALREYLENPSKYQHQQ</sequence>
<evidence type="ECO:0000313" key="11">
    <source>
        <dbReference type="EMBL" id="MFC3908019.1"/>
    </source>
</evidence>
<dbReference type="PIRSF" id="PIRSF005572">
    <property type="entry name" value="NifS"/>
    <property type="match status" value="1"/>
</dbReference>
<dbReference type="PANTHER" id="PTHR43586">
    <property type="entry name" value="CYSTEINE DESULFURASE"/>
    <property type="match status" value="1"/>
</dbReference>
<evidence type="ECO:0000256" key="8">
    <source>
        <dbReference type="ARBA" id="ARBA00050776"/>
    </source>
</evidence>
<proteinExistence type="inferred from homology"/>
<accession>A0ABV8CDH1</accession>
<evidence type="ECO:0000256" key="1">
    <source>
        <dbReference type="ARBA" id="ARBA00001933"/>
    </source>
</evidence>
<gene>
    <name evidence="11" type="ORF">ACFORL_02840</name>
</gene>
<dbReference type="Proteomes" id="UP001595758">
    <property type="component" value="Unassembled WGS sequence"/>
</dbReference>
<comment type="similarity">
    <text evidence="3">Belongs to the class-V pyridoxal-phosphate-dependent aminotransferase family. Csd subfamily.</text>
</comment>
<evidence type="ECO:0000256" key="6">
    <source>
        <dbReference type="ARBA" id="ARBA00022679"/>
    </source>
</evidence>
<keyword evidence="6" id="KW-0808">Transferase</keyword>
<dbReference type="Pfam" id="PF00266">
    <property type="entry name" value="Aminotran_5"/>
    <property type="match status" value="1"/>
</dbReference>
<dbReference type="CDD" id="cd06453">
    <property type="entry name" value="SufS_like"/>
    <property type="match status" value="1"/>
</dbReference>
<dbReference type="InterPro" id="IPR020578">
    <property type="entry name" value="Aminotrans_V_PyrdxlP_BS"/>
</dbReference>
<dbReference type="InterPro" id="IPR015424">
    <property type="entry name" value="PyrdxlP-dep_Trfase"/>
</dbReference>
<evidence type="ECO:0000256" key="3">
    <source>
        <dbReference type="ARBA" id="ARBA00010447"/>
    </source>
</evidence>
<keyword evidence="12" id="KW-1185">Reference proteome</keyword>
<dbReference type="Gene3D" id="3.40.640.10">
    <property type="entry name" value="Type I PLP-dependent aspartate aminotransferase-like (Major domain)"/>
    <property type="match status" value="1"/>
</dbReference>
<dbReference type="EC" id="2.8.1.7" evidence="4"/>
<dbReference type="RefSeq" id="WP_382340926.1">
    <property type="nucleotide sequence ID" value="NZ_JBHSAB010000002.1"/>
</dbReference>
<evidence type="ECO:0000256" key="7">
    <source>
        <dbReference type="ARBA" id="ARBA00022898"/>
    </source>
</evidence>
<dbReference type="InterPro" id="IPR010970">
    <property type="entry name" value="Cys_dSase_SufS"/>
</dbReference>
<comment type="cofactor">
    <cofactor evidence="1 9">
        <name>pyridoxal 5'-phosphate</name>
        <dbReference type="ChEBI" id="CHEBI:597326"/>
    </cofactor>
</comment>
<dbReference type="InterPro" id="IPR015421">
    <property type="entry name" value="PyrdxlP-dep_Trfase_major"/>
</dbReference>
<organism evidence="11 12">
    <name type="scientific">Legionella dresdenensis</name>
    <dbReference type="NCBI Taxonomy" id="450200"/>
    <lineage>
        <taxon>Bacteria</taxon>
        <taxon>Pseudomonadati</taxon>
        <taxon>Pseudomonadota</taxon>
        <taxon>Gammaproteobacteria</taxon>
        <taxon>Legionellales</taxon>
        <taxon>Legionellaceae</taxon>
        <taxon>Legionella</taxon>
    </lineage>
</organism>
<evidence type="ECO:0000256" key="9">
    <source>
        <dbReference type="RuleBase" id="RU004504"/>
    </source>
</evidence>
<dbReference type="GO" id="GO:0008483">
    <property type="term" value="F:transaminase activity"/>
    <property type="evidence" value="ECO:0007669"/>
    <property type="project" value="UniProtKB-KW"/>
</dbReference>
<dbReference type="InterPro" id="IPR015422">
    <property type="entry name" value="PyrdxlP-dep_Trfase_small"/>
</dbReference>
<evidence type="ECO:0000259" key="10">
    <source>
        <dbReference type="Pfam" id="PF00266"/>
    </source>
</evidence>
<dbReference type="EMBL" id="JBHSAB010000002">
    <property type="protein sequence ID" value="MFC3908019.1"/>
    <property type="molecule type" value="Genomic_DNA"/>
</dbReference>
<dbReference type="Gene3D" id="3.90.1150.10">
    <property type="entry name" value="Aspartate Aminotransferase, domain 1"/>
    <property type="match status" value="1"/>
</dbReference>
<protein>
    <recommendedName>
        <fullName evidence="5">Probable cysteine desulfurase</fullName>
        <ecNumber evidence="4">2.8.1.7</ecNumber>
    </recommendedName>
</protein>